<gene>
    <name evidence="1" type="ordered locus">HMPREF0733_11641</name>
</gene>
<name>E3H0T1_ROTDC</name>
<dbReference type="HOGENOM" id="CLU_3295946_0_0_11"/>
<sequence>MRRNVRDTVKIKARTLLHISNSGAVRFTQKSAGFMYEENS</sequence>
<organism evidence="1 2">
    <name type="scientific">Rothia dentocariosa (strain ATCC 17931 / CDC X599 / XDIA)</name>
    <dbReference type="NCBI Taxonomy" id="762948"/>
    <lineage>
        <taxon>Bacteria</taxon>
        <taxon>Bacillati</taxon>
        <taxon>Actinomycetota</taxon>
        <taxon>Actinomycetes</taxon>
        <taxon>Micrococcales</taxon>
        <taxon>Micrococcaceae</taxon>
        <taxon>Rothia</taxon>
    </lineage>
</organism>
<dbReference type="AlphaFoldDB" id="E3H0T1"/>
<proteinExistence type="predicted"/>
<reference evidence="2" key="1">
    <citation type="submission" date="2010-10" db="EMBL/GenBank/DDBJ databases">
        <title>The complete genome of Rothia dentocariosa ATCC 17931.</title>
        <authorList>
            <person name="Muzny D."/>
            <person name="Qin X."/>
            <person name="Buhay C."/>
            <person name="Dugan-Rocha S."/>
            <person name="Ding Y."/>
            <person name="Chen G."/>
            <person name="Hawes A."/>
            <person name="Holder M."/>
            <person name="Jhangiani S."/>
            <person name="Johnson A."/>
            <person name="Khan Z."/>
            <person name="Li Z."/>
            <person name="Liu W."/>
            <person name="Liu X."/>
            <person name="Perez L."/>
            <person name="Shen H."/>
            <person name="Wang Q."/>
            <person name="Watt J."/>
            <person name="Xi L."/>
            <person name="Xin Y."/>
            <person name="Zhou J."/>
            <person name="Deng J."/>
            <person name="Jiang H."/>
            <person name="Liu Y."/>
            <person name="Qu J."/>
            <person name="Song X.-Z."/>
            <person name="Zhang L."/>
            <person name="Villasana D."/>
            <person name="Johnson A."/>
            <person name="Liu J."/>
            <person name="Liyanage D."/>
            <person name="Lorensuhewa L."/>
            <person name="Robinson T."/>
            <person name="Song A."/>
            <person name="Song B.-B."/>
            <person name="Dinh H."/>
            <person name="Thornton R."/>
            <person name="Coyle M."/>
            <person name="Francisco L."/>
            <person name="Jackson L."/>
            <person name="Javaid M."/>
            <person name="Korchina V."/>
            <person name="Kovar C."/>
            <person name="Mata R."/>
            <person name="Mathew T."/>
            <person name="Ngo R."/>
            <person name="Nguyen L."/>
            <person name="Nguyen N."/>
            <person name="Okwuonu G."/>
            <person name="Ongeri F."/>
            <person name="Pham C."/>
            <person name="Simmons D."/>
            <person name="Wilczek-Boney K."/>
            <person name="Hale W."/>
            <person name="Jakkamsetti A."/>
            <person name="Pham P."/>
            <person name="Ruth R."/>
            <person name="San Lucas F."/>
            <person name="Warren J."/>
            <person name="Zhang J."/>
            <person name="Zhao Z."/>
            <person name="Zhou C."/>
            <person name="Zhu D."/>
            <person name="Lee S."/>
            <person name="Bess C."/>
            <person name="Blankenburg K."/>
            <person name="Forbes L."/>
            <person name="Fu Q."/>
            <person name="Gubbala S."/>
            <person name="Hirani K."/>
            <person name="Jayaseelan J.C."/>
            <person name="Lara F."/>
            <person name="Munidasa M."/>
            <person name="Palculict T."/>
            <person name="Patil S."/>
            <person name="Pu L.-L."/>
            <person name="Saada N."/>
            <person name="Tang L."/>
            <person name="Weissenberger G."/>
            <person name="Zhu Y."/>
            <person name="Hemphill L."/>
            <person name="Shang Y."/>
            <person name="Youmans B."/>
            <person name="Ayvaz T."/>
            <person name="Ross M."/>
            <person name="Santibanez J."/>
            <person name="Aqrawi P."/>
            <person name="Gross S."/>
            <person name="Joshi V."/>
            <person name="Fowler G."/>
            <person name="Nazareth L."/>
            <person name="Reid J."/>
            <person name="Worley K."/>
            <person name="Petrosino J."/>
            <person name="Highlander S."/>
            <person name="Gibbs R."/>
        </authorList>
    </citation>
    <scope>NUCLEOTIDE SEQUENCE [LARGE SCALE GENOMIC DNA]</scope>
    <source>
        <strain evidence="2">ATCC 17931 / CDC X599 / XDIA</strain>
    </source>
</reference>
<dbReference type="EMBL" id="CP002280">
    <property type="protein sequence ID" value="ADP41098.1"/>
    <property type="molecule type" value="Genomic_DNA"/>
</dbReference>
<evidence type="ECO:0000313" key="2">
    <source>
        <dbReference type="Proteomes" id="UP000000387"/>
    </source>
</evidence>
<dbReference type="Proteomes" id="UP000000387">
    <property type="component" value="Chromosome"/>
</dbReference>
<protein>
    <submittedName>
        <fullName evidence="1">Uncharacterized protein</fullName>
    </submittedName>
</protein>
<accession>E3H0T1</accession>
<evidence type="ECO:0000313" key="1">
    <source>
        <dbReference type="EMBL" id="ADP41098.1"/>
    </source>
</evidence>
<dbReference type="KEGG" id="rdn:HMPREF0733_11641"/>